<gene>
    <name evidence="7" type="ORF">BN2614_LOCUS1</name>
</gene>
<evidence type="ECO:0000313" key="8">
    <source>
        <dbReference type="Proteomes" id="UP000269945"/>
    </source>
</evidence>
<dbReference type="GO" id="GO:0002181">
    <property type="term" value="P:cytoplasmic translation"/>
    <property type="evidence" value="ECO:0007669"/>
    <property type="project" value="TreeGrafter"/>
</dbReference>
<evidence type="ECO:0000256" key="5">
    <source>
        <dbReference type="ARBA" id="ARBA00035349"/>
    </source>
</evidence>
<evidence type="ECO:0000256" key="2">
    <source>
        <dbReference type="ARBA" id="ARBA00022980"/>
    </source>
</evidence>
<reference evidence="7 8" key="1">
    <citation type="submission" date="2018-10" db="EMBL/GenBank/DDBJ databases">
        <authorList>
            <person name="Ekblom R."/>
            <person name="Jareborg N."/>
        </authorList>
    </citation>
    <scope>NUCLEOTIDE SEQUENCE [LARGE SCALE GENOMIC DNA]</scope>
    <source>
        <tissue evidence="7">Muscle</tissue>
    </source>
</reference>
<dbReference type="GO" id="GO:0019843">
    <property type="term" value="F:rRNA binding"/>
    <property type="evidence" value="ECO:0007669"/>
    <property type="project" value="InterPro"/>
</dbReference>
<dbReference type="InterPro" id="IPR036789">
    <property type="entry name" value="Ribosomal_uL6-like_a/b-dom_sf"/>
</dbReference>
<dbReference type="GO" id="GO:0022625">
    <property type="term" value="C:cytosolic large ribosomal subunit"/>
    <property type="evidence" value="ECO:0007669"/>
    <property type="project" value="TreeGrafter"/>
</dbReference>
<keyword evidence="8" id="KW-1185">Reference proteome</keyword>
<keyword evidence="3" id="KW-0687">Ribonucleoprotein</keyword>
<dbReference type="InterPro" id="IPR000702">
    <property type="entry name" value="Ribosomal_uL6-like"/>
</dbReference>
<accession>A0A9X9Q2C5</accession>
<sequence>MRSVYVPFPNNVIIQDNGLLVEIQNLMGEKYIHRVWMRPAIACSVSQAQKDELIPKGNNTELVSNSVALIQKATTVKNKDIGKFLDGICF</sequence>
<proteinExistence type="inferred from homology"/>
<dbReference type="Proteomes" id="UP000269945">
    <property type="component" value="Unassembled WGS sequence"/>
</dbReference>
<dbReference type="InterPro" id="IPR020040">
    <property type="entry name" value="Ribosomal_uL6_a/b-dom"/>
</dbReference>
<dbReference type="SUPFAM" id="SSF56053">
    <property type="entry name" value="Ribosomal protein L6"/>
    <property type="match status" value="1"/>
</dbReference>
<comment type="similarity">
    <text evidence="1">Belongs to the universal ribosomal protein uL6 family.</text>
</comment>
<organism evidence="7 8">
    <name type="scientific">Gulo gulo</name>
    <name type="common">Wolverine</name>
    <name type="synonym">Gluton</name>
    <dbReference type="NCBI Taxonomy" id="48420"/>
    <lineage>
        <taxon>Eukaryota</taxon>
        <taxon>Metazoa</taxon>
        <taxon>Chordata</taxon>
        <taxon>Craniata</taxon>
        <taxon>Vertebrata</taxon>
        <taxon>Euteleostomi</taxon>
        <taxon>Mammalia</taxon>
        <taxon>Eutheria</taxon>
        <taxon>Laurasiatheria</taxon>
        <taxon>Carnivora</taxon>
        <taxon>Caniformia</taxon>
        <taxon>Musteloidea</taxon>
        <taxon>Mustelidae</taxon>
        <taxon>Guloninae</taxon>
        <taxon>Gulo</taxon>
    </lineage>
</organism>
<evidence type="ECO:0000256" key="1">
    <source>
        <dbReference type="ARBA" id="ARBA00009356"/>
    </source>
</evidence>
<name>A0A9X9Q2C5_GULGU</name>
<dbReference type="Pfam" id="PF00347">
    <property type="entry name" value="Ribosomal_L6"/>
    <property type="match status" value="1"/>
</dbReference>
<dbReference type="Gene3D" id="3.90.930.12">
    <property type="entry name" value="Ribosomal protein L6, alpha-beta domain"/>
    <property type="match status" value="1"/>
</dbReference>
<feature type="domain" description="Large ribosomal subunit protein uL6 alpha-beta" evidence="6">
    <location>
        <begin position="8"/>
        <end position="87"/>
    </location>
</feature>
<dbReference type="PANTHER" id="PTHR11655:SF16">
    <property type="entry name" value="60S RIBOSOMAL PROTEIN L9"/>
    <property type="match status" value="1"/>
</dbReference>
<dbReference type="GO" id="GO:0003735">
    <property type="term" value="F:structural constituent of ribosome"/>
    <property type="evidence" value="ECO:0007669"/>
    <property type="project" value="InterPro"/>
</dbReference>
<evidence type="ECO:0000259" key="6">
    <source>
        <dbReference type="Pfam" id="PF00347"/>
    </source>
</evidence>
<dbReference type="AlphaFoldDB" id="A0A9X9Q2C5"/>
<protein>
    <recommendedName>
        <fullName evidence="4">Large ribosomal subunit protein uL6</fullName>
    </recommendedName>
    <alternativeName>
        <fullName evidence="5">60S ribosomal protein L9</fullName>
    </alternativeName>
</protein>
<dbReference type="PANTHER" id="PTHR11655">
    <property type="entry name" value="60S/50S RIBOSOMAL PROTEIN L6/L9"/>
    <property type="match status" value="1"/>
</dbReference>
<evidence type="ECO:0000256" key="4">
    <source>
        <dbReference type="ARBA" id="ARBA00035246"/>
    </source>
</evidence>
<dbReference type="EMBL" id="CYRY02021925">
    <property type="protein sequence ID" value="VCW97459.1"/>
    <property type="molecule type" value="Genomic_DNA"/>
</dbReference>
<evidence type="ECO:0000313" key="7">
    <source>
        <dbReference type="EMBL" id="VCW97459.1"/>
    </source>
</evidence>
<comment type="caution">
    <text evidence="7">The sequence shown here is derived from an EMBL/GenBank/DDBJ whole genome shotgun (WGS) entry which is preliminary data.</text>
</comment>
<evidence type="ECO:0000256" key="3">
    <source>
        <dbReference type="ARBA" id="ARBA00023274"/>
    </source>
</evidence>
<keyword evidence="2" id="KW-0689">Ribosomal protein</keyword>